<dbReference type="Gene3D" id="3.30.420.10">
    <property type="entry name" value="Ribonuclease H-like superfamily/Ribonuclease H"/>
    <property type="match status" value="1"/>
</dbReference>
<gene>
    <name evidence="1" type="ORF">DGAL_LOCUS3351</name>
</gene>
<comment type="caution">
    <text evidence="1">The sequence shown here is derived from an EMBL/GenBank/DDBJ whole genome shotgun (WGS) entry which is preliminary data.</text>
</comment>
<organism evidence="1 2">
    <name type="scientific">Daphnia galeata</name>
    <dbReference type="NCBI Taxonomy" id="27404"/>
    <lineage>
        <taxon>Eukaryota</taxon>
        <taxon>Metazoa</taxon>
        <taxon>Ecdysozoa</taxon>
        <taxon>Arthropoda</taxon>
        <taxon>Crustacea</taxon>
        <taxon>Branchiopoda</taxon>
        <taxon>Diplostraca</taxon>
        <taxon>Cladocera</taxon>
        <taxon>Anomopoda</taxon>
        <taxon>Daphniidae</taxon>
        <taxon>Daphnia</taxon>
    </lineage>
</organism>
<evidence type="ECO:0000313" key="2">
    <source>
        <dbReference type="Proteomes" id="UP000789390"/>
    </source>
</evidence>
<keyword evidence="2" id="KW-1185">Reference proteome</keyword>
<sequence>MLKKFRSVCEKCDYCDTQRFSYDEKGNIALNFGSEKEEANTLLVWSMISSFAHKSALCRVNGKFDSNNYKNILRQYVLPLSLSEPSKRIGLVHDWYPVHRSKSVNEFLAEHKGNILLLTDQILLFTEDNVTASSLGGLEREITSMWSKVCTPEFIKQLFKQIPIKLQKVVTNRGSQYVD</sequence>
<accession>A0A8J2W1F1</accession>
<evidence type="ECO:0000313" key="1">
    <source>
        <dbReference type="EMBL" id="CAH0101052.1"/>
    </source>
</evidence>
<reference evidence="1" key="1">
    <citation type="submission" date="2021-11" db="EMBL/GenBank/DDBJ databases">
        <authorList>
            <person name="Schell T."/>
        </authorList>
    </citation>
    <scope>NUCLEOTIDE SEQUENCE</scope>
    <source>
        <strain evidence="1">M5</strain>
    </source>
</reference>
<protein>
    <submittedName>
        <fullName evidence="1">Uncharacterized protein</fullName>
    </submittedName>
</protein>
<dbReference type="EMBL" id="CAKKLH010000050">
    <property type="protein sequence ID" value="CAH0101052.1"/>
    <property type="molecule type" value="Genomic_DNA"/>
</dbReference>
<dbReference type="AlphaFoldDB" id="A0A8J2W1F1"/>
<name>A0A8J2W1F1_9CRUS</name>
<dbReference type="InterPro" id="IPR036397">
    <property type="entry name" value="RNaseH_sf"/>
</dbReference>
<dbReference type="GO" id="GO:0003676">
    <property type="term" value="F:nucleic acid binding"/>
    <property type="evidence" value="ECO:0007669"/>
    <property type="project" value="InterPro"/>
</dbReference>
<proteinExistence type="predicted"/>
<dbReference type="OrthoDB" id="6355762at2759"/>
<dbReference type="Proteomes" id="UP000789390">
    <property type="component" value="Unassembled WGS sequence"/>
</dbReference>